<feature type="transmembrane region" description="Helical" evidence="4">
    <location>
        <begin position="361"/>
        <end position="383"/>
    </location>
</feature>
<comment type="caution">
    <text evidence="5">The sequence shown here is derived from an EMBL/GenBank/DDBJ whole genome shotgun (WGS) entry which is preliminary data.</text>
</comment>
<dbReference type="InterPro" id="IPR036259">
    <property type="entry name" value="MFS_trans_sf"/>
</dbReference>
<feature type="transmembrane region" description="Helical" evidence="4">
    <location>
        <begin position="495"/>
        <end position="520"/>
    </location>
</feature>
<dbReference type="EMBL" id="JBBPHU010000010">
    <property type="protein sequence ID" value="KAK7513096.1"/>
    <property type="molecule type" value="Genomic_DNA"/>
</dbReference>
<dbReference type="Gene3D" id="1.20.1250.20">
    <property type="entry name" value="MFS general substrate transporter like domains"/>
    <property type="match status" value="1"/>
</dbReference>
<feature type="transmembrane region" description="Helical" evidence="4">
    <location>
        <begin position="532"/>
        <end position="553"/>
    </location>
</feature>
<accession>A0ABR1KEA7</accession>
<dbReference type="Proteomes" id="UP001363622">
    <property type="component" value="Unassembled WGS sequence"/>
</dbReference>
<evidence type="ECO:0000313" key="6">
    <source>
        <dbReference type="Proteomes" id="UP001363622"/>
    </source>
</evidence>
<feature type="transmembrane region" description="Helical" evidence="4">
    <location>
        <begin position="302"/>
        <end position="323"/>
    </location>
</feature>
<dbReference type="PANTHER" id="PTHR11360:SF130">
    <property type="entry name" value="MAJOR FACILITATOR SUPERFAMILY (MFS) PROFILE DOMAIN-CONTAINING PROTEIN-RELATED"/>
    <property type="match status" value="1"/>
</dbReference>
<evidence type="ECO:0000256" key="4">
    <source>
        <dbReference type="SAM" id="Phobius"/>
    </source>
</evidence>
<feature type="transmembrane region" description="Helical" evidence="4">
    <location>
        <begin position="470"/>
        <end position="489"/>
    </location>
</feature>
<feature type="transmembrane region" description="Helical" evidence="4">
    <location>
        <begin position="273"/>
        <end position="290"/>
    </location>
</feature>
<keyword evidence="6" id="KW-1185">Reference proteome</keyword>
<name>A0ABR1KEA7_9PEZI</name>
<feature type="compositionally biased region" description="Basic and acidic residues" evidence="3">
    <location>
        <begin position="136"/>
        <end position="171"/>
    </location>
</feature>
<evidence type="ECO:0000256" key="2">
    <source>
        <dbReference type="ARBA" id="ARBA00006727"/>
    </source>
</evidence>
<feature type="transmembrane region" description="Helical" evidence="4">
    <location>
        <begin position="404"/>
        <end position="425"/>
    </location>
</feature>
<feature type="region of interest" description="Disordered" evidence="3">
    <location>
        <begin position="117"/>
        <end position="177"/>
    </location>
</feature>
<keyword evidence="4" id="KW-0812">Transmembrane</keyword>
<gene>
    <name evidence="5" type="ORF">IWZ03DRAFT_384863</name>
</gene>
<proteinExistence type="inferred from homology"/>
<reference evidence="5 6" key="1">
    <citation type="submission" date="2024-04" db="EMBL/GenBank/DDBJ databases">
        <title>Phyllosticta paracitricarpa is synonymous to the EU quarantine fungus P. citricarpa based on phylogenomic analyses.</title>
        <authorList>
            <consortium name="Lawrence Berkeley National Laboratory"/>
            <person name="Van Ingen-Buijs V.A."/>
            <person name="Van Westerhoven A.C."/>
            <person name="Haridas S."/>
            <person name="Skiadas P."/>
            <person name="Martin F."/>
            <person name="Groenewald J.Z."/>
            <person name="Crous P.W."/>
            <person name="Seidl M.F."/>
        </authorList>
    </citation>
    <scope>NUCLEOTIDE SEQUENCE [LARGE SCALE GENOMIC DNA]</scope>
    <source>
        <strain evidence="5 6">CBS 123371</strain>
    </source>
</reference>
<keyword evidence="4" id="KW-0472">Membrane</keyword>
<keyword evidence="4" id="KW-1133">Transmembrane helix</keyword>
<feature type="transmembrane region" description="Helical" evidence="4">
    <location>
        <begin position="565"/>
        <end position="584"/>
    </location>
</feature>
<feature type="transmembrane region" description="Helical" evidence="4">
    <location>
        <begin position="330"/>
        <end position="349"/>
    </location>
</feature>
<evidence type="ECO:0000256" key="1">
    <source>
        <dbReference type="ARBA" id="ARBA00004141"/>
    </source>
</evidence>
<dbReference type="SUPFAM" id="SSF103473">
    <property type="entry name" value="MFS general substrate transporter"/>
    <property type="match status" value="1"/>
</dbReference>
<sequence>MPSRATNGQHMMPNISPAVQRRFYWPIGLSKLRNRTNGSVQLNFSAQTLPPHIPKRSLCCRSRLAVVPMTPLGPDRPRALVMLKRSRDALPPTFWPWWSSLHFSHAIMSDKLSCDKDMEPASGVATPGSRSPDNVHGTDRNSIEREDRDHHKDPVDLEKVETARDQDRPDKTTPAGAVNRILSKVKSTSSTVDPGPPPNGGWHAWTIALSGHATICATWGFINSFGAFQAYYTSTLNVPASTISWIGTCQTFFLFVIGAFSGRATDYGLFRQTYIIGVCMNLLGIFMTSLCKEFWQFFLAQGVLTGLGGGLVFTPAMSVVATYFSTRRSLAIGIAASGSCTGGLIYPVMVRQLLPQIGFGWTVRVLGFFSMAISIFAATFLKARLPPRKSGALVDWAAFKDMTYLLYCMGMFLNFWGVYFVFFYISAYSRDVIGLDYTQSLNLLMVLNGVGYISRIVLPLLSDLYTGPMNLIIPSAFSTGILIYAWSGVSSQTGLYPFTAIAGLAAAGVQGLFPAVLSSLTTDVKKTGTRLGMAFSIVSFACLTGPPLGGALVSENDGEYLKAQMWGGTVLVCGALTLVAARIAKTGWKLRVRI</sequence>
<dbReference type="InterPro" id="IPR011701">
    <property type="entry name" value="MFS"/>
</dbReference>
<evidence type="ECO:0000256" key="3">
    <source>
        <dbReference type="SAM" id="MobiDB-lite"/>
    </source>
</evidence>
<dbReference type="InterPro" id="IPR050327">
    <property type="entry name" value="Proton-linked_MCT"/>
</dbReference>
<comment type="subcellular location">
    <subcellularLocation>
        <location evidence="1">Membrane</location>
        <topology evidence="1">Multi-pass membrane protein</topology>
    </subcellularLocation>
</comment>
<feature type="transmembrane region" description="Helical" evidence="4">
    <location>
        <begin position="437"/>
        <end position="458"/>
    </location>
</feature>
<organism evidence="5 6">
    <name type="scientific">Phyllosticta citriasiana</name>
    <dbReference type="NCBI Taxonomy" id="595635"/>
    <lineage>
        <taxon>Eukaryota</taxon>
        <taxon>Fungi</taxon>
        <taxon>Dikarya</taxon>
        <taxon>Ascomycota</taxon>
        <taxon>Pezizomycotina</taxon>
        <taxon>Dothideomycetes</taxon>
        <taxon>Dothideomycetes incertae sedis</taxon>
        <taxon>Botryosphaeriales</taxon>
        <taxon>Phyllostictaceae</taxon>
        <taxon>Phyllosticta</taxon>
    </lineage>
</organism>
<evidence type="ECO:0000313" key="5">
    <source>
        <dbReference type="EMBL" id="KAK7513096.1"/>
    </source>
</evidence>
<protein>
    <submittedName>
        <fullName evidence="5">MFS monocarboxylate transporter</fullName>
    </submittedName>
</protein>
<feature type="transmembrane region" description="Helical" evidence="4">
    <location>
        <begin position="243"/>
        <end position="261"/>
    </location>
</feature>
<dbReference type="PANTHER" id="PTHR11360">
    <property type="entry name" value="MONOCARBOXYLATE TRANSPORTER"/>
    <property type="match status" value="1"/>
</dbReference>
<comment type="similarity">
    <text evidence="2">Belongs to the major facilitator superfamily. Monocarboxylate porter (TC 2.A.1.13) family.</text>
</comment>
<dbReference type="Pfam" id="PF07690">
    <property type="entry name" value="MFS_1"/>
    <property type="match status" value="1"/>
</dbReference>